<dbReference type="Proteomes" id="UP000245048">
    <property type="component" value="Unassembled WGS sequence"/>
</dbReference>
<evidence type="ECO:0000313" key="1">
    <source>
        <dbReference type="EMBL" id="PWC29784.1"/>
    </source>
</evidence>
<protein>
    <submittedName>
        <fullName evidence="1">Uncharacterized protein</fullName>
    </submittedName>
</protein>
<keyword evidence="2" id="KW-1185">Reference proteome</keyword>
<sequence length="104" mass="11153">MPPESPPIATAVPAWAPPHPLLAEHAARLAFSMRLPGWQEVPQTQAAMRVLAHALALRLSLRPDLSLGLDTDRLQATAPESSAEVEAALARASQAAVPDRFWFG</sequence>
<organism evidence="1 2">
    <name type="scientific">Teichococcus aestuarii</name>
    <dbReference type="NCBI Taxonomy" id="568898"/>
    <lineage>
        <taxon>Bacteria</taxon>
        <taxon>Pseudomonadati</taxon>
        <taxon>Pseudomonadota</taxon>
        <taxon>Alphaproteobacteria</taxon>
        <taxon>Acetobacterales</taxon>
        <taxon>Roseomonadaceae</taxon>
        <taxon>Roseomonas</taxon>
    </lineage>
</organism>
<dbReference type="AlphaFoldDB" id="A0A2U1V7C0"/>
<proteinExistence type="predicted"/>
<reference evidence="2" key="1">
    <citation type="submission" date="2017-10" db="EMBL/GenBank/DDBJ databases">
        <authorList>
            <person name="Toshchakov S.V."/>
            <person name="Goeva M.A."/>
        </authorList>
    </citation>
    <scope>NUCLEOTIDE SEQUENCE [LARGE SCALE GENOMIC DNA]</scope>
    <source>
        <strain evidence="2">JR1/69-1-13</strain>
    </source>
</reference>
<gene>
    <name evidence="1" type="ORF">CR165_07625</name>
</gene>
<evidence type="ECO:0000313" key="2">
    <source>
        <dbReference type="Proteomes" id="UP000245048"/>
    </source>
</evidence>
<dbReference type="RefSeq" id="WP_146201850.1">
    <property type="nucleotide sequence ID" value="NZ_JBHSCH010000018.1"/>
</dbReference>
<accession>A0A2U1V7C0</accession>
<comment type="caution">
    <text evidence="1">The sequence shown here is derived from an EMBL/GenBank/DDBJ whole genome shotgun (WGS) entry which is preliminary data.</text>
</comment>
<dbReference type="EMBL" id="PDOA01000003">
    <property type="protein sequence ID" value="PWC29784.1"/>
    <property type="molecule type" value="Genomic_DNA"/>
</dbReference>
<name>A0A2U1V7C0_9PROT</name>